<sequence length="90" mass="10220">MSRRLCFLAISLLNIFGTSMIEAAPHALPPDVMFRESYGYPKYKESRLVTHPNVSCACMNTLVWHFCLISHITDVSLLTDDVSQKILITF</sequence>
<gene>
    <name evidence="2" type="ORF">TBRA_LOCUS1023</name>
</gene>
<evidence type="ECO:0000313" key="3">
    <source>
        <dbReference type="Proteomes" id="UP000479190"/>
    </source>
</evidence>
<feature type="chain" id="PRO_5026120368" evidence="1">
    <location>
        <begin position="24"/>
        <end position="90"/>
    </location>
</feature>
<dbReference type="OrthoDB" id="6340140at2759"/>
<keyword evidence="1" id="KW-0732">Signal</keyword>
<protein>
    <submittedName>
        <fullName evidence="2">Uncharacterized protein</fullName>
    </submittedName>
</protein>
<reference evidence="2 3" key="1">
    <citation type="submission" date="2020-02" db="EMBL/GenBank/DDBJ databases">
        <authorList>
            <person name="Ferguson B K."/>
        </authorList>
    </citation>
    <scope>NUCLEOTIDE SEQUENCE [LARGE SCALE GENOMIC DNA]</scope>
</reference>
<dbReference type="Proteomes" id="UP000479190">
    <property type="component" value="Unassembled WGS sequence"/>
</dbReference>
<name>A0A6H5HWE1_9HYME</name>
<dbReference type="AlphaFoldDB" id="A0A6H5HWE1"/>
<dbReference type="EMBL" id="CADCXV010000213">
    <property type="protein sequence ID" value="CAB0028909.1"/>
    <property type="molecule type" value="Genomic_DNA"/>
</dbReference>
<proteinExistence type="predicted"/>
<feature type="signal peptide" evidence="1">
    <location>
        <begin position="1"/>
        <end position="23"/>
    </location>
</feature>
<organism evidence="2 3">
    <name type="scientific">Trichogramma brassicae</name>
    <dbReference type="NCBI Taxonomy" id="86971"/>
    <lineage>
        <taxon>Eukaryota</taxon>
        <taxon>Metazoa</taxon>
        <taxon>Ecdysozoa</taxon>
        <taxon>Arthropoda</taxon>
        <taxon>Hexapoda</taxon>
        <taxon>Insecta</taxon>
        <taxon>Pterygota</taxon>
        <taxon>Neoptera</taxon>
        <taxon>Endopterygota</taxon>
        <taxon>Hymenoptera</taxon>
        <taxon>Apocrita</taxon>
        <taxon>Proctotrupomorpha</taxon>
        <taxon>Chalcidoidea</taxon>
        <taxon>Trichogrammatidae</taxon>
        <taxon>Trichogramma</taxon>
    </lineage>
</organism>
<accession>A0A6H5HWE1</accession>
<evidence type="ECO:0000313" key="2">
    <source>
        <dbReference type="EMBL" id="CAB0028909.1"/>
    </source>
</evidence>
<evidence type="ECO:0000256" key="1">
    <source>
        <dbReference type="SAM" id="SignalP"/>
    </source>
</evidence>
<keyword evidence="3" id="KW-1185">Reference proteome</keyword>